<proteinExistence type="predicted"/>
<evidence type="ECO:0000313" key="1">
    <source>
        <dbReference type="EMBL" id="CAI2375638.1"/>
    </source>
</evidence>
<comment type="caution">
    <text evidence="1">The sequence shown here is derived from an EMBL/GenBank/DDBJ whole genome shotgun (WGS) entry which is preliminary data.</text>
</comment>
<reference evidence="1" key="1">
    <citation type="submission" date="2023-07" db="EMBL/GenBank/DDBJ databases">
        <authorList>
            <consortium name="AG Swart"/>
            <person name="Singh M."/>
            <person name="Singh A."/>
            <person name="Seah K."/>
            <person name="Emmerich C."/>
        </authorList>
    </citation>
    <scope>NUCLEOTIDE SEQUENCE</scope>
    <source>
        <strain evidence="1">DP1</strain>
    </source>
</reference>
<dbReference type="AlphaFoldDB" id="A0AAD2D0T4"/>
<accession>A0AAD2D0T4</accession>
<keyword evidence="2" id="KW-1185">Reference proteome</keyword>
<evidence type="ECO:0000313" key="2">
    <source>
        <dbReference type="Proteomes" id="UP001295684"/>
    </source>
</evidence>
<organism evidence="1 2">
    <name type="scientific">Euplotes crassus</name>
    <dbReference type="NCBI Taxonomy" id="5936"/>
    <lineage>
        <taxon>Eukaryota</taxon>
        <taxon>Sar</taxon>
        <taxon>Alveolata</taxon>
        <taxon>Ciliophora</taxon>
        <taxon>Intramacronucleata</taxon>
        <taxon>Spirotrichea</taxon>
        <taxon>Hypotrichia</taxon>
        <taxon>Euplotida</taxon>
        <taxon>Euplotidae</taxon>
        <taxon>Moneuplotes</taxon>
    </lineage>
</organism>
<name>A0AAD2D0T4_EUPCR</name>
<dbReference type="EMBL" id="CAMPGE010017130">
    <property type="protein sequence ID" value="CAI2375638.1"/>
    <property type="molecule type" value="Genomic_DNA"/>
</dbReference>
<dbReference type="Proteomes" id="UP001295684">
    <property type="component" value="Unassembled WGS sequence"/>
</dbReference>
<sequence>MFQLTCLKKTKSKMFNSLFCTFRVTKNKFCIILIGLVKEYCLKSKWKYQNILRAAQATQLAYISYHPSMMKSKGVFKLRDSLRLVRKYLLYQFKHQNSEIVSKRYSNCSCAEITQSVTATLNKLLPPEIVTVDLVYYTIGILSLKDLRYFNCSSEVKQQVRLFLDAVCKFSFAKFKQVMTSRSAQVLCRYLVLHSDDPRAVRLKEALNMD</sequence>
<protein>
    <submittedName>
        <fullName evidence="1">Uncharacterized protein</fullName>
    </submittedName>
</protein>
<gene>
    <name evidence="1" type="ORF">ECRASSUSDP1_LOCUS17001</name>
</gene>